<accession>A0ABV0JNU2</accession>
<gene>
    <name evidence="1" type="ORF">NDI37_11320</name>
</gene>
<protein>
    <submittedName>
        <fullName evidence="1">Uncharacterized protein</fullName>
    </submittedName>
</protein>
<name>A0ABV0JNU2_9CYAN</name>
<comment type="caution">
    <text evidence="1">The sequence shown here is derived from an EMBL/GenBank/DDBJ whole genome shotgun (WGS) entry which is preliminary data.</text>
</comment>
<reference evidence="1 2" key="1">
    <citation type="submission" date="2022-04" db="EMBL/GenBank/DDBJ databases">
        <title>Positive selection, recombination, and allopatry shape intraspecific diversity of widespread and dominant cyanobacteria.</title>
        <authorList>
            <person name="Wei J."/>
            <person name="Shu W."/>
            <person name="Hu C."/>
        </authorList>
    </citation>
    <scope>NUCLEOTIDE SEQUENCE [LARGE SCALE GENOMIC DNA]</scope>
    <source>
        <strain evidence="1 2">GB2-A5</strain>
    </source>
</reference>
<keyword evidence="2" id="KW-1185">Reference proteome</keyword>
<proteinExistence type="predicted"/>
<sequence length="84" mass="9253">MKRSPIISGYSVGIPYLSCYILQHLGETGECEASLVLNIFPAVIFAAQVTVYAIARLGNLIEPSLSLARFFYKNLQASIAIRFL</sequence>
<organism evidence="1 2">
    <name type="scientific">Funiculus sociatus GB2-A5</name>
    <dbReference type="NCBI Taxonomy" id="2933946"/>
    <lineage>
        <taxon>Bacteria</taxon>
        <taxon>Bacillati</taxon>
        <taxon>Cyanobacteriota</taxon>
        <taxon>Cyanophyceae</taxon>
        <taxon>Coleofasciculales</taxon>
        <taxon>Coleofasciculaceae</taxon>
        <taxon>Funiculus</taxon>
    </lineage>
</organism>
<dbReference type="EMBL" id="JAMPKK010000020">
    <property type="protein sequence ID" value="MEP0865058.1"/>
    <property type="molecule type" value="Genomic_DNA"/>
</dbReference>
<evidence type="ECO:0000313" key="1">
    <source>
        <dbReference type="EMBL" id="MEP0865058.1"/>
    </source>
</evidence>
<dbReference type="Proteomes" id="UP001442494">
    <property type="component" value="Unassembled WGS sequence"/>
</dbReference>
<evidence type="ECO:0000313" key="2">
    <source>
        <dbReference type="Proteomes" id="UP001442494"/>
    </source>
</evidence>